<proteinExistence type="predicted"/>
<keyword evidence="2" id="KW-1185">Reference proteome</keyword>
<evidence type="ECO:0000313" key="2">
    <source>
        <dbReference type="Proteomes" id="UP001283361"/>
    </source>
</evidence>
<gene>
    <name evidence="1" type="ORF">RRG08_054744</name>
</gene>
<sequence length="135" mass="15100">MLPRVSRSGSACIRMPGRQAIPGNMERRSSQFVGVDGRPECGDKFLILMISDRDGSRREAADSGMMALKQAGEKPLGPCWQLRPGLFPAVVRPDILAANCRCESCLTARCTDQRRGRFLTPRQRRSRNTGERCYQ</sequence>
<evidence type="ECO:0000313" key="1">
    <source>
        <dbReference type="EMBL" id="KAK3797727.1"/>
    </source>
</evidence>
<comment type="caution">
    <text evidence="1">The sequence shown here is derived from an EMBL/GenBank/DDBJ whole genome shotgun (WGS) entry which is preliminary data.</text>
</comment>
<dbReference type="AlphaFoldDB" id="A0AAE1B374"/>
<accession>A0AAE1B374</accession>
<name>A0AAE1B374_9GAST</name>
<reference evidence="1" key="1">
    <citation type="journal article" date="2023" name="G3 (Bethesda)">
        <title>A reference genome for the long-term kleptoplast-retaining sea slug Elysia crispata morphotype clarki.</title>
        <authorList>
            <person name="Eastman K.E."/>
            <person name="Pendleton A.L."/>
            <person name="Shaikh M.A."/>
            <person name="Suttiyut T."/>
            <person name="Ogas R."/>
            <person name="Tomko P."/>
            <person name="Gavelis G."/>
            <person name="Widhalm J.R."/>
            <person name="Wisecaver J.H."/>
        </authorList>
    </citation>
    <scope>NUCLEOTIDE SEQUENCE</scope>
    <source>
        <strain evidence="1">ECLA1</strain>
    </source>
</reference>
<dbReference type="EMBL" id="JAWDGP010000750">
    <property type="protein sequence ID" value="KAK3797727.1"/>
    <property type="molecule type" value="Genomic_DNA"/>
</dbReference>
<protein>
    <submittedName>
        <fullName evidence="1">Uncharacterized protein</fullName>
    </submittedName>
</protein>
<organism evidence="1 2">
    <name type="scientific">Elysia crispata</name>
    <name type="common">lettuce slug</name>
    <dbReference type="NCBI Taxonomy" id="231223"/>
    <lineage>
        <taxon>Eukaryota</taxon>
        <taxon>Metazoa</taxon>
        <taxon>Spiralia</taxon>
        <taxon>Lophotrochozoa</taxon>
        <taxon>Mollusca</taxon>
        <taxon>Gastropoda</taxon>
        <taxon>Heterobranchia</taxon>
        <taxon>Euthyneura</taxon>
        <taxon>Panpulmonata</taxon>
        <taxon>Sacoglossa</taxon>
        <taxon>Placobranchoidea</taxon>
        <taxon>Plakobranchidae</taxon>
        <taxon>Elysia</taxon>
    </lineage>
</organism>
<dbReference type="Proteomes" id="UP001283361">
    <property type="component" value="Unassembled WGS sequence"/>
</dbReference>